<dbReference type="Pfam" id="PF01551">
    <property type="entry name" value="Peptidase_M23"/>
    <property type="match status" value="1"/>
</dbReference>
<feature type="chain" id="PRO_5015943313" description="M23ase beta-sheet core domain-containing protein" evidence="1">
    <location>
        <begin position="23"/>
        <end position="431"/>
    </location>
</feature>
<feature type="signal peptide" evidence="1">
    <location>
        <begin position="1"/>
        <end position="22"/>
    </location>
</feature>
<dbReference type="PANTHER" id="PTHR21666:SF290">
    <property type="entry name" value="PEPTIDASE M23 DOMAIN PROTEIN"/>
    <property type="match status" value="1"/>
</dbReference>
<gene>
    <name evidence="3" type="ORF">DM484_09840</name>
</gene>
<name>A0A2W4TCN2_9GAMM</name>
<evidence type="ECO:0000313" key="3">
    <source>
        <dbReference type="EMBL" id="PZN80517.1"/>
    </source>
</evidence>
<reference evidence="3 4" key="1">
    <citation type="journal article" date="2018" name="Aquat. Microb. Ecol.">
        <title>Gammaproteobacterial methanotrophs dominate.</title>
        <authorList>
            <person name="Rissanen A.J."/>
            <person name="Saarenheimo J."/>
            <person name="Tiirola M."/>
            <person name="Peura S."/>
            <person name="Aalto S.L."/>
            <person name="Karvinen A."/>
            <person name="Nykanen H."/>
        </authorList>
    </citation>
    <scope>NUCLEOTIDE SEQUENCE [LARGE SCALE GENOMIC DNA]</scope>
    <source>
        <strain evidence="3">AMbin10</strain>
    </source>
</reference>
<comment type="caution">
    <text evidence="3">The sequence shown here is derived from an EMBL/GenBank/DDBJ whole genome shotgun (WGS) entry which is preliminary data.</text>
</comment>
<protein>
    <recommendedName>
        <fullName evidence="2">M23ase beta-sheet core domain-containing protein</fullName>
    </recommendedName>
</protein>
<dbReference type="EMBL" id="QJPH01000283">
    <property type="protein sequence ID" value="PZN80517.1"/>
    <property type="molecule type" value="Genomic_DNA"/>
</dbReference>
<dbReference type="AlphaFoldDB" id="A0A2W4TCN2"/>
<accession>A0A2W4TCN2</accession>
<keyword evidence="1" id="KW-0732">Signal</keyword>
<organism evidence="3 4">
    <name type="scientific">Candidatus Methylumidiphilus alinenensis</name>
    <dbReference type="NCBI Taxonomy" id="2202197"/>
    <lineage>
        <taxon>Bacteria</taxon>
        <taxon>Pseudomonadati</taxon>
        <taxon>Pseudomonadota</taxon>
        <taxon>Gammaproteobacteria</taxon>
        <taxon>Methylococcales</taxon>
        <taxon>Candidatus Methylumidiphilus</taxon>
    </lineage>
</organism>
<dbReference type="InterPro" id="IPR050570">
    <property type="entry name" value="Cell_wall_metabolism_enzyme"/>
</dbReference>
<dbReference type="CDD" id="cd12797">
    <property type="entry name" value="M23_peptidase"/>
    <property type="match status" value="1"/>
</dbReference>
<dbReference type="Proteomes" id="UP000249396">
    <property type="component" value="Unassembled WGS sequence"/>
</dbReference>
<dbReference type="SUPFAM" id="SSF51261">
    <property type="entry name" value="Duplicated hybrid motif"/>
    <property type="match status" value="1"/>
</dbReference>
<dbReference type="GO" id="GO:0004222">
    <property type="term" value="F:metalloendopeptidase activity"/>
    <property type="evidence" value="ECO:0007669"/>
    <property type="project" value="TreeGrafter"/>
</dbReference>
<evidence type="ECO:0000313" key="4">
    <source>
        <dbReference type="Proteomes" id="UP000249396"/>
    </source>
</evidence>
<dbReference type="Gene3D" id="2.70.70.10">
    <property type="entry name" value="Glucose Permease (Domain IIA)"/>
    <property type="match status" value="1"/>
</dbReference>
<dbReference type="InterPro" id="IPR016047">
    <property type="entry name" value="M23ase_b-sheet_dom"/>
</dbReference>
<evidence type="ECO:0000256" key="1">
    <source>
        <dbReference type="SAM" id="SignalP"/>
    </source>
</evidence>
<proteinExistence type="predicted"/>
<dbReference type="InterPro" id="IPR011055">
    <property type="entry name" value="Dup_hybrid_motif"/>
</dbReference>
<sequence>MYCKTFSVQAIASFVMAMLALASLTNRVSAEEHRVARLHGVSSQHYATPVLTANPLMVSPIVWSVVSVPIHPVKGTDGRVHLVYEINVRNDSRYLLDLTAIDTLDGVTGQPTGRNQVISSDGQDINGKIRPFALANPTQSSVDFSNQLGPGQGGVIYFDLTYAASEVPQCIKHRVTVSFQKTDGTTQAYTTEDECTQVSRAKTLEIQAPLEGEGWLNVNGSGSIISAHRYTTQATNGALRSPEHFAIDFVKLNQQGKLYSGDQNDNASYFGYGLNVRSATSGRVIEMLDGMPNQIPGHLVPLPEVSQLAGNYVIVEISPGKYALYAHLAPGSVKVKQGDPLGVGQLLGKLGNSGNSEAPHLHFQIMDSASPFNTNGLPFVLKRMSYQGHAKGALAPAIDSLFQGIGADVDDSEANLRKLQMPLTLDIIRFK</sequence>
<evidence type="ECO:0000259" key="2">
    <source>
        <dbReference type="Pfam" id="PF01551"/>
    </source>
</evidence>
<feature type="domain" description="M23ase beta-sheet core" evidence="2">
    <location>
        <begin position="275"/>
        <end position="373"/>
    </location>
</feature>
<dbReference type="PANTHER" id="PTHR21666">
    <property type="entry name" value="PEPTIDASE-RELATED"/>
    <property type="match status" value="1"/>
</dbReference>